<organism evidence="1 2">
    <name type="scientific">Ficus carica</name>
    <name type="common">Common fig</name>
    <dbReference type="NCBI Taxonomy" id="3494"/>
    <lineage>
        <taxon>Eukaryota</taxon>
        <taxon>Viridiplantae</taxon>
        <taxon>Streptophyta</taxon>
        <taxon>Embryophyta</taxon>
        <taxon>Tracheophyta</taxon>
        <taxon>Spermatophyta</taxon>
        <taxon>Magnoliopsida</taxon>
        <taxon>eudicotyledons</taxon>
        <taxon>Gunneridae</taxon>
        <taxon>Pentapetalae</taxon>
        <taxon>rosids</taxon>
        <taxon>fabids</taxon>
        <taxon>Rosales</taxon>
        <taxon>Moraceae</taxon>
        <taxon>Ficeae</taxon>
        <taxon>Ficus</taxon>
    </lineage>
</organism>
<proteinExistence type="predicted"/>
<dbReference type="Proteomes" id="UP001187192">
    <property type="component" value="Unassembled WGS sequence"/>
</dbReference>
<comment type="caution">
    <text evidence="1">The sequence shown here is derived from an EMBL/GenBank/DDBJ whole genome shotgun (WGS) entry which is preliminary data.</text>
</comment>
<protein>
    <submittedName>
        <fullName evidence="1">Uncharacterized protein</fullName>
    </submittedName>
</protein>
<sequence length="35" mass="3981">MATVCLTMMMVGRRRERIGKVVERERGRGERSGGD</sequence>
<evidence type="ECO:0000313" key="2">
    <source>
        <dbReference type="Proteomes" id="UP001187192"/>
    </source>
</evidence>
<accession>A0AA88E6B3</accession>
<dbReference type="AlphaFoldDB" id="A0AA88E6B3"/>
<feature type="non-terminal residue" evidence="1">
    <location>
        <position position="35"/>
    </location>
</feature>
<keyword evidence="2" id="KW-1185">Reference proteome</keyword>
<name>A0AA88E6B3_FICCA</name>
<reference evidence="1" key="1">
    <citation type="submission" date="2023-07" db="EMBL/GenBank/DDBJ databases">
        <title>draft genome sequence of fig (Ficus carica).</title>
        <authorList>
            <person name="Takahashi T."/>
            <person name="Nishimura K."/>
        </authorList>
    </citation>
    <scope>NUCLEOTIDE SEQUENCE</scope>
</reference>
<evidence type="ECO:0000313" key="1">
    <source>
        <dbReference type="EMBL" id="GMN68516.1"/>
    </source>
</evidence>
<dbReference type="EMBL" id="BTGU01000634">
    <property type="protein sequence ID" value="GMN68516.1"/>
    <property type="molecule type" value="Genomic_DNA"/>
</dbReference>
<gene>
    <name evidence="1" type="ORF">TIFTF001_037572</name>
</gene>